<dbReference type="Pfam" id="PF01370">
    <property type="entry name" value="Epimerase"/>
    <property type="match status" value="1"/>
</dbReference>
<proteinExistence type="predicted"/>
<dbReference type="STRING" id="797419.SAMN05216556_109111"/>
<name>A0A1M6FMY1_9FLAO</name>
<evidence type="ECO:0000313" key="3">
    <source>
        <dbReference type="EMBL" id="SHI99025.1"/>
    </source>
</evidence>
<dbReference type="PANTHER" id="PTHR43245">
    <property type="entry name" value="BIFUNCTIONAL POLYMYXIN RESISTANCE PROTEIN ARNA"/>
    <property type="match status" value="1"/>
</dbReference>
<dbReference type="Gene3D" id="3.30.470.20">
    <property type="entry name" value="ATP-grasp fold, B domain"/>
    <property type="match status" value="2"/>
</dbReference>
<gene>
    <name evidence="3" type="ORF">SAMN04487908_1085</name>
</gene>
<accession>A0A1M6FMY1</accession>
<reference evidence="4" key="1">
    <citation type="submission" date="2016-11" db="EMBL/GenBank/DDBJ databases">
        <authorList>
            <person name="Varghese N."/>
            <person name="Submissions S."/>
        </authorList>
    </citation>
    <scope>NUCLEOTIDE SEQUENCE [LARGE SCALE GENOMIC DNA]</scope>
    <source>
        <strain evidence="4">DSM 26349</strain>
    </source>
</reference>
<evidence type="ECO:0000256" key="1">
    <source>
        <dbReference type="PROSITE-ProRule" id="PRU00409"/>
    </source>
</evidence>
<dbReference type="InterPro" id="IPR048764">
    <property type="entry name" value="PylC_N"/>
</dbReference>
<feature type="domain" description="ATP-grasp" evidence="2">
    <location>
        <begin position="117"/>
        <end position="312"/>
    </location>
</feature>
<protein>
    <submittedName>
        <fullName evidence="3">Nucleoside-diphosphate-sugar epimerase</fullName>
    </submittedName>
</protein>
<evidence type="ECO:0000259" key="2">
    <source>
        <dbReference type="PROSITE" id="PS50975"/>
    </source>
</evidence>
<dbReference type="GO" id="GO:0005524">
    <property type="term" value="F:ATP binding"/>
    <property type="evidence" value="ECO:0007669"/>
    <property type="project" value="UniProtKB-UniRule"/>
</dbReference>
<dbReference type="Pfam" id="PF21360">
    <property type="entry name" value="PylC-like_N"/>
    <property type="match status" value="1"/>
</dbReference>
<dbReference type="Gene3D" id="3.90.25.10">
    <property type="entry name" value="UDP-galactose 4-epimerase, domain 1"/>
    <property type="match status" value="1"/>
</dbReference>
<dbReference type="AlphaFoldDB" id="A0A1M6FMY1"/>
<dbReference type="PROSITE" id="PS50975">
    <property type="entry name" value="ATP_GRASP"/>
    <property type="match status" value="1"/>
</dbReference>
<keyword evidence="1" id="KW-0547">Nucleotide-binding</keyword>
<keyword evidence="4" id="KW-1185">Reference proteome</keyword>
<dbReference type="Gene3D" id="3.40.50.20">
    <property type="match status" value="1"/>
</dbReference>
<dbReference type="GO" id="GO:0046872">
    <property type="term" value="F:metal ion binding"/>
    <property type="evidence" value="ECO:0007669"/>
    <property type="project" value="InterPro"/>
</dbReference>
<dbReference type="SUPFAM" id="SSF51735">
    <property type="entry name" value="NAD(P)-binding Rossmann-fold domains"/>
    <property type="match status" value="1"/>
</dbReference>
<dbReference type="InterPro" id="IPR001509">
    <property type="entry name" value="Epimerase_deHydtase"/>
</dbReference>
<sequence>MITVLITCAGSGVGQSVIDSLNLVKGYKLIGCDGKRNVYAHAYCDKFLTVPSIYSDDYIDHLIALCKKENIDIVVPGHDYELLLFSENFKSFEENGIEVVVSEPTIIAASRDKQKWFDYFSKYDCKIVPTYSVKTFKQNPDSSIFPAIVKPVGGSASQGILILNSVDEIEQANDEDIIQPYLFPTEDDKNYLAIKKAVAKSNLVQLSEISIQLIFSKKSKLSGIFISKNTLKDGVPIFVNTIKPEEFEYLDEIMKFVPVCEENGVKGPVNIQGRVTEKGIFFFEMNMRFTGITGNRALLGFNEVDFLVKDFMGEPARIENYSINKVGVRQVACTTIPKETLSAKKTYTLLGAGGFVGQHFIEDLLEKNDDFERINLICRDSSYRKYNERFSDNRIVVYKSSDSFLETIYCQTDVFVNFSSALAYCPDEEIYEAITFQYQQSLKMARANIPVIINVSSQSVYSQSSNEEKTEIAPVKLKTAYAHQKFICEQFFNSLGTNTPVSKVISLRFTRILDGKDNNKINGFFGKVPEVLLKGGNIKIDNPSNNTNLISIKDVVSAIHFVIENSSSKAFPLMMNVGGENISLGAYCNKVISSVKKDETKGGLEIVENVEVLASSMVNIDKFKSYGWQPKYTVDNLIEDFVANIKQSLYV</sequence>
<keyword evidence="1" id="KW-0067">ATP-binding</keyword>
<dbReference type="InterPro" id="IPR036291">
    <property type="entry name" value="NAD(P)-bd_dom_sf"/>
</dbReference>
<dbReference type="Gene3D" id="3.40.50.720">
    <property type="entry name" value="NAD(P)-binding Rossmann-like Domain"/>
    <property type="match status" value="1"/>
</dbReference>
<evidence type="ECO:0000313" key="4">
    <source>
        <dbReference type="Proteomes" id="UP000184172"/>
    </source>
</evidence>
<dbReference type="EMBL" id="FQYV01000008">
    <property type="protein sequence ID" value="SHI99025.1"/>
    <property type="molecule type" value="Genomic_DNA"/>
</dbReference>
<organism evidence="3 4">
    <name type="scientific">Aequorivita viscosa</name>
    <dbReference type="NCBI Taxonomy" id="797419"/>
    <lineage>
        <taxon>Bacteria</taxon>
        <taxon>Pseudomonadati</taxon>
        <taxon>Bacteroidota</taxon>
        <taxon>Flavobacteriia</taxon>
        <taxon>Flavobacteriales</taxon>
        <taxon>Flavobacteriaceae</taxon>
        <taxon>Aequorivita</taxon>
    </lineage>
</organism>
<dbReference type="InterPro" id="IPR011761">
    <property type="entry name" value="ATP-grasp"/>
</dbReference>
<dbReference type="PANTHER" id="PTHR43245:SF23">
    <property type="entry name" value="NAD(P)-BINDING DOMAIN-CONTAINING PROTEIN"/>
    <property type="match status" value="1"/>
</dbReference>
<dbReference type="OrthoDB" id="650389at2"/>
<dbReference type="Proteomes" id="UP000184172">
    <property type="component" value="Unassembled WGS sequence"/>
</dbReference>
<dbReference type="InterPro" id="IPR050177">
    <property type="entry name" value="Lipid_A_modif_metabolic_enz"/>
</dbReference>
<dbReference type="RefSeq" id="WP_073216881.1">
    <property type="nucleotide sequence ID" value="NZ_FNNS01000009.1"/>
</dbReference>
<dbReference type="SUPFAM" id="SSF56059">
    <property type="entry name" value="Glutathione synthetase ATP-binding domain-like"/>
    <property type="match status" value="1"/>
</dbReference>